<feature type="compositionally biased region" description="Basic and acidic residues" evidence="1">
    <location>
        <begin position="441"/>
        <end position="454"/>
    </location>
</feature>
<dbReference type="Proteomes" id="UP000799537">
    <property type="component" value="Unassembled WGS sequence"/>
</dbReference>
<gene>
    <name evidence="2" type="ORF">M409DRAFT_17911</name>
</gene>
<dbReference type="PANTHER" id="PTHR38790:SF9">
    <property type="entry name" value="F-BOX DOMAIN-CONTAINING PROTEIN"/>
    <property type="match status" value="1"/>
</dbReference>
<dbReference type="RefSeq" id="XP_033672563.1">
    <property type="nucleotide sequence ID" value="XM_033804270.1"/>
</dbReference>
<protein>
    <recommendedName>
        <fullName evidence="4">F-box domain-containing protein</fullName>
    </recommendedName>
</protein>
<accession>A0A6A6CX09</accession>
<evidence type="ECO:0008006" key="4">
    <source>
        <dbReference type="Google" id="ProtNLM"/>
    </source>
</evidence>
<evidence type="ECO:0000313" key="2">
    <source>
        <dbReference type="EMBL" id="KAF2171674.1"/>
    </source>
</evidence>
<dbReference type="AlphaFoldDB" id="A0A6A6CX09"/>
<reference evidence="2" key="1">
    <citation type="journal article" date="2020" name="Stud. Mycol.">
        <title>101 Dothideomycetes genomes: a test case for predicting lifestyles and emergence of pathogens.</title>
        <authorList>
            <person name="Haridas S."/>
            <person name="Albert R."/>
            <person name="Binder M."/>
            <person name="Bloem J."/>
            <person name="Labutti K."/>
            <person name="Salamov A."/>
            <person name="Andreopoulos B."/>
            <person name="Baker S."/>
            <person name="Barry K."/>
            <person name="Bills G."/>
            <person name="Bluhm B."/>
            <person name="Cannon C."/>
            <person name="Castanera R."/>
            <person name="Culley D."/>
            <person name="Daum C."/>
            <person name="Ezra D."/>
            <person name="Gonzalez J."/>
            <person name="Henrissat B."/>
            <person name="Kuo A."/>
            <person name="Liang C."/>
            <person name="Lipzen A."/>
            <person name="Lutzoni F."/>
            <person name="Magnuson J."/>
            <person name="Mondo S."/>
            <person name="Nolan M."/>
            <person name="Ohm R."/>
            <person name="Pangilinan J."/>
            <person name="Park H.-J."/>
            <person name="Ramirez L."/>
            <person name="Alfaro M."/>
            <person name="Sun H."/>
            <person name="Tritt A."/>
            <person name="Yoshinaga Y."/>
            <person name="Zwiers L.-H."/>
            <person name="Turgeon B."/>
            <person name="Goodwin S."/>
            <person name="Spatafora J."/>
            <person name="Crous P."/>
            <person name="Grigoriev I."/>
        </authorList>
    </citation>
    <scope>NUCLEOTIDE SEQUENCE</scope>
    <source>
        <strain evidence="2">ATCC 36951</strain>
    </source>
</reference>
<feature type="compositionally biased region" description="Basic residues" evidence="1">
    <location>
        <begin position="455"/>
        <end position="464"/>
    </location>
</feature>
<proteinExistence type="predicted"/>
<name>A0A6A6CX09_ZASCE</name>
<organism evidence="2 3">
    <name type="scientific">Zasmidium cellare ATCC 36951</name>
    <dbReference type="NCBI Taxonomy" id="1080233"/>
    <lineage>
        <taxon>Eukaryota</taxon>
        <taxon>Fungi</taxon>
        <taxon>Dikarya</taxon>
        <taxon>Ascomycota</taxon>
        <taxon>Pezizomycotina</taxon>
        <taxon>Dothideomycetes</taxon>
        <taxon>Dothideomycetidae</taxon>
        <taxon>Mycosphaerellales</taxon>
        <taxon>Mycosphaerellaceae</taxon>
        <taxon>Zasmidium</taxon>
    </lineage>
</organism>
<dbReference type="OrthoDB" id="5272396at2759"/>
<sequence length="464" mass="52659">MATTDATTDKPKKAVKVLRLNLYHSNPKILFDLPREIRDRVWSYALTEPTLYNKRHKPGCAFHNHAASNQIPPPLLHYTDGRAYSQPFGTDATDLARCRNSCVRRQGFGLLKAVNKQIQREASDVFWANNTITFPEYIINIGQRRTLIPALQAIPPAALPRIRRLALWEIEDFAGVGTYAYTRAKIFDVLATMPNLTHLEIPSVLLDAAEQDKIFALPKLETFRTYALRQVGLGDEFIPIYIAAGREFTLPSCRFFACASKETPSRPKPLAHWCVACQKTREEIFSLITTLNRHRARWQDWTEHALVKLSRLEPAQPGEEPYTLHAKLGGQKDHEMWVWGLPIHSAATRAAEARKAAKRENLASLARKAGRAPVWYEEEGFDADGDFAVIGARCAGRQRRAVEKRVDHGKLLEERGNRLRNVAEKERVSLKKSVASLEGERRVAEEEVRGERKMAGKRSGRRKE</sequence>
<feature type="region of interest" description="Disordered" evidence="1">
    <location>
        <begin position="441"/>
        <end position="464"/>
    </location>
</feature>
<keyword evidence="3" id="KW-1185">Reference proteome</keyword>
<dbReference type="GeneID" id="54557542"/>
<dbReference type="EMBL" id="ML993582">
    <property type="protein sequence ID" value="KAF2171674.1"/>
    <property type="molecule type" value="Genomic_DNA"/>
</dbReference>
<dbReference type="PANTHER" id="PTHR38790">
    <property type="entry name" value="2EXR DOMAIN-CONTAINING PROTEIN-RELATED"/>
    <property type="match status" value="1"/>
</dbReference>
<evidence type="ECO:0000256" key="1">
    <source>
        <dbReference type="SAM" id="MobiDB-lite"/>
    </source>
</evidence>
<evidence type="ECO:0000313" key="3">
    <source>
        <dbReference type="Proteomes" id="UP000799537"/>
    </source>
</evidence>